<reference evidence="4" key="1">
    <citation type="submission" date="2017-02" db="UniProtKB">
        <authorList>
            <consortium name="WormBaseParasite"/>
        </authorList>
    </citation>
    <scope>IDENTIFICATION</scope>
</reference>
<feature type="region of interest" description="Disordered" evidence="1">
    <location>
        <begin position="184"/>
        <end position="262"/>
    </location>
</feature>
<accession>A0A0N5C6G4</accession>
<name>A0A0N5C6G4_STREA</name>
<evidence type="ECO:0000313" key="4">
    <source>
        <dbReference type="WBParaSite" id="SPAL_0001353200.1"/>
    </source>
</evidence>
<evidence type="ECO:0000256" key="2">
    <source>
        <dbReference type="SAM" id="SignalP"/>
    </source>
</evidence>
<evidence type="ECO:0000313" key="3">
    <source>
        <dbReference type="Proteomes" id="UP000046392"/>
    </source>
</evidence>
<feature type="region of interest" description="Disordered" evidence="1">
    <location>
        <begin position="128"/>
        <end position="151"/>
    </location>
</feature>
<feature type="compositionally biased region" description="Acidic residues" evidence="1">
    <location>
        <begin position="230"/>
        <end position="253"/>
    </location>
</feature>
<dbReference type="WBParaSite" id="SPAL_0001353200.1">
    <property type="protein sequence ID" value="SPAL_0001353200.1"/>
    <property type="gene ID" value="SPAL_0001353200"/>
</dbReference>
<protein>
    <submittedName>
        <fullName evidence="4">DUF148 domain-containing protein</fullName>
    </submittedName>
</protein>
<evidence type="ECO:0000256" key="1">
    <source>
        <dbReference type="SAM" id="MobiDB-lite"/>
    </source>
</evidence>
<feature type="chain" id="PRO_5005895445" evidence="2">
    <location>
        <begin position="24"/>
        <end position="262"/>
    </location>
</feature>
<keyword evidence="2" id="KW-0732">Signal</keyword>
<keyword evidence="3" id="KW-1185">Reference proteome</keyword>
<dbReference type="Proteomes" id="UP000046392">
    <property type="component" value="Unplaced"/>
</dbReference>
<feature type="compositionally biased region" description="Basic residues" evidence="1">
    <location>
        <begin position="184"/>
        <end position="202"/>
    </location>
</feature>
<dbReference type="AlphaFoldDB" id="A0A0N5C6G4"/>
<feature type="compositionally biased region" description="Basic and acidic residues" evidence="1">
    <location>
        <begin position="203"/>
        <end position="212"/>
    </location>
</feature>
<proteinExistence type="predicted"/>
<sequence>MENKIMLFFGLFLIIFSLNVIQCEVYESKPSELSKAATYVQEYLVSLDDLDKSNIKNNIIKKDVSGVEEQKYTSVFSFNVIQSKLYESESDELSEAASNVQENLVSLDDLDYSNIKNNIIKRDVSGVDEQEYPTGESMRVQSEQFRHLPSGHSRAKRLLQFRGQRRNGIIGILGRIARIAKGLRAGKKGRFPGRRGRSRGRSTSRDRRDRQGSKRKGRKRKNRSAAGDPDLLEEAAEEDPAEETMDPDYDCDFSGESVYYSS</sequence>
<feature type="signal peptide" evidence="2">
    <location>
        <begin position="1"/>
        <end position="23"/>
    </location>
</feature>
<organism evidence="3 4">
    <name type="scientific">Strongyloides papillosus</name>
    <name type="common">Intestinal threadworm</name>
    <dbReference type="NCBI Taxonomy" id="174720"/>
    <lineage>
        <taxon>Eukaryota</taxon>
        <taxon>Metazoa</taxon>
        <taxon>Ecdysozoa</taxon>
        <taxon>Nematoda</taxon>
        <taxon>Chromadorea</taxon>
        <taxon>Rhabditida</taxon>
        <taxon>Tylenchina</taxon>
        <taxon>Panagrolaimomorpha</taxon>
        <taxon>Strongyloidoidea</taxon>
        <taxon>Strongyloididae</taxon>
        <taxon>Strongyloides</taxon>
    </lineage>
</organism>
<feature type="compositionally biased region" description="Basic residues" evidence="1">
    <location>
        <begin position="213"/>
        <end position="223"/>
    </location>
</feature>